<dbReference type="CDD" id="cd05227">
    <property type="entry name" value="AR_SDR_e"/>
    <property type="match status" value="1"/>
</dbReference>
<comment type="caution">
    <text evidence="4">The sequence shown here is derived from an EMBL/GenBank/DDBJ whole genome shotgun (WGS) entry which is preliminary data.</text>
</comment>
<dbReference type="PANTHER" id="PTHR10366">
    <property type="entry name" value="NAD DEPENDENT EPIMERASE/DEHYDRATASE"/>
    <property type="match status" value="1"/>
</dbReference>
<evidence type="ECO:0000313" key="4">
    <source>
        <dbReference type="EMBL" id="KAK4496152.1"/>
    </source>
</evidence>
<comment type="similarity">
    <text evidence="2">Belongs to the NAD(P)-dependent epimerase/dehydratase family. Dihydroflavonol-4-reductase subfamily.</text>
</comment>
<dbReference type="InterPro" id="IPR001509">
    <property type="entry name" value="Epimerase_deHydtase"/>
</dbReference>
<name>A0ABR0E3Z5_ZASCE</name>
<dbReference type="Gene3D" id="3.40.50.720">
    <property type="entry name" value="NAD(P)-binding Rossmann-like Domain"/>
    <property type="match status" value="1"/>
</dbReference>
<dbReference type="Pfam" id="PF01370">
    <property type="entry name" value="Epimerase"/>
    <property type="match status" value="1"/>
</dbReference>
<feature type="domain" description="NAD-dependent epimerase/dehydratase" evidence="3">
    <location>
        <begin position="8"/>
        <end position="250"/>
    </location>
</feature>
<reference evidence="4 5" key="1">
    <citation type="journal article" date="2023" name="G3 (Bethesda)">
        <title>A chromosome-level genome assembly of Zasmidium syzygii isolated from banana leaves.</title>
        <authorList>
            <person name="van Westerhoven A.C."/>
            <person name="Mehrabi R."/>
            <person name="Talebi R."/>
            <person name="Steentjes M.B.F."/>
            <person name="Corcolon B."/>
            <person name="Chong P.A."/>
            <person name="Kema G.H.J."/>
            <person name="Seidl M.F."/>
        </authorList>
    </citation>
    <scope>NUCLEOTIDE SEQUENCE [LARGE SCALE GENOMIC DNA]</scope>
    <source>
        <strain evidence="4 5">P124</strain>
    </source>
</reference>
<evidence type="ECO:0000256" key="2">
    <source>
        <dbReference type="ARBA" id="ARBA00023445"/>
    </source>
</evidence>
<evidence type="ECO:0000256" key="1">
    <source>
        <dbReference type="ARBA" id="ARBA00023002"/>
    </source>
</evidence>
<organism evidence="4 5">
    <name type="scientific">Zasmidium cellare</name>
    <name type="common">Wine cellar mold</name>
    <name type="synonym">Racodium cellare</name>
    <dbReference type="NCBI Taxonomy" id="395010"/>
    <lineage>
        <taxon>Eukaryota</taxon>
        <taxon>Fungi</taxon>
        <taxon>Dikarya</taxon>
        <taxon>Ascomycota</taxon>
        <taxon>Pezizomycotina</taxon>
        <taxon>Dothideomycetes</taxon>
        <taxon>Dothideomycetidae</taxon>
        <taxon>Mycosphaerellales</taxon>
        <taxon>Mycosphaerellaceae</taxon>
        <taxon>Zasmidium</taxon>
    </lineage>
</organism>
<keyword evidence="5" id="KW-1185">Reference proteome</keyword>
<protein>
    <recommendedName>
        <fullName evidence="3">NAD-dependent epimerase/dehydratase domain-containing protein</fullName>
    </recommendedName>
</protein>
<evidence type="ECO:0000313" key="5">
    <source>
        <dbReference type="Proteomes" id="UP001305779"/>
    </source>
</evidence>
<dbReference type="PANTHER" id="PTHR10366:SF564">
    <property type="entry name" value="STEROL-4-ALPHA-CARBOXYLATE 3-DEHYDROGENASE, DECARBOXYLATING"/>
    <property type="match status" value="1"/>
</dbReference>
<dbReference type="Proteomes" id="UP001305779">
    <property type="component" value="Unassembled WGS sequence"/>
</dbReference>
<gene>
    <name evidence="4" type="ORF">PRZ48_012131</name>
</gene>
<sequence length="352" mass="38277">MTDSPETILVTGGSGFVGAHCILQGLQRGYHIHTTIRSLTRTDDVRQMLRNGGATETQISNVKFFAADLMKDKGWQEACAGCTYVLHVASPFPAGAPKHEDDLIVPAREGTLRVLRAAREAGVRRVVVTSSMAAVGYGDGDEIIKTKTFTEEDWTILDGSVPPYQKSKAIAERAAWAWIEEEGGGMELTVINPVAILGPALGADFCATLQFISRMLNGQLPVMPDLAFETVDVRDVADIHFRAMVSPKAAGQRYLALRDSGPISLQGIAQTLKRGLPAEETKRVGTMVIPKFVLRFGALFQRDMALIVPEIGKVRKCSNEKAKRDLGWQPRDGDEAILSAARSLQKYGVVKA</sequence>
<dbReference type="EMBL" id="JAXOVC010000010">
    <property type="protein sequence ID" value="KAK4496152.1"/>
    <property type="molecule type" value="Genomic_DNA"/>
</dbReference>
<proteinExistence type="inferred from homology"/>
<evidence type="ECO:0000259" key="3">
    <source>
        <dbReference type="Pfam" id="PF01370"/>
    </source>
</evidence>
<dbReference type="InterPro" id="IPR050425">
    <property type="entry name" value="NAD(P)_dehydrat-like"/>
</dbReference>
<dbReference type="SUPFAM" id="SSF51735">
    <property type="entry name" value="NAD(P)-binding Rossmann-fold domains"/>
    <property type="match status" value="1"/>
</dbReference>
<dbReference type="InterPro" id="IPR036291">
    <property type="entry name" value="NAD(P)-bd_dom_sf"/>
</dbReference>
<keyword evidence="1" id="KW-0560">Oxidoreductase</keyword>
<accession>A0ABR0E3Z5</accession>